<dbReference type="Pfam" id="PF14019">
    <property type="entry name" value="DUF4235"/>
    <property type="match status" value="1"/>
</dbReference>
<feature type="transmembrane region" description="Helical" evidence="1">
    <location>
        <begin position="51"/>
        <end position="69"/>
    </location>
</feature>
<keyword evidence="1" id="KW-0812">Transmembrane</keyword>
<protein>
    <submittedName>
        <fullName evidence="2">DUF4235 domain-containing protein</fullName>
    </submittedName>
</protein>
<keyword evidence="3" id="KW-1185">Reference proteome</keyword>
<evidence type="ECO:0000256" key="1">
    <source>
        <dbReference type="SAM" id="Phobius"/>
    </source>
</evidence>
<evidence type="ECO:0000313" key="2">
    <source>
        <dbReference type="EMBL" id="NNH23907.1"/>
    </source>
</evidence>
<keyword evidence="1" id="KW-1133">Transmembrane helix</keyword>
<dbReference type="InterPro" id="IPR025329">
    <property type="entry name" value="DUF4235"/>
</dbReference>
<reference evidence="2 3" key="1">
    <citation type="submission" date="2020-05" db="EMBL/GenBank/DDBJ databases">
        <title>MicrobeNet Type strains.</title>
        <authorList>
            <person name="Nicholson A.C."/>
        </authorList>
    </citation>
    <scope>NUCLEOTIDE SEQUENCE [LARGE SCALE GENOMIC DNA]</scope>
    <source>
        <strain evidence="2 3">JCM 14547</strain>
    </source>
</reference>
<dbReference type="AlphaFoldDB" id="A0A849BSE0"/>
<accession>A0A849BSE0</accession>
<dbReference type="EMBL" id="JABEMA010000219">
    <property type="protein sequence ID" value="NNH23907.1"/>
    <property type="molecule type" value="Genomic_DNA"/>
</dbReference>
<keyword evidence="1" id="KW-0472">Membrane</keyword>
<gene>
    <name evidence="2" type="ORF">HLB09_12585</name>
</gene>
<proteinExistence type="predicted"/>
<comment type="caution">
    <text evidence="2">The sequence shown here is derived from an EMBL/GenBank/DDBJ whole genome shotgun (WGS) entry which is preliminary data.</text>
</comment>
<organism evidence="2 3">
    <name type="scientific">Pseudokineococcus marinus</name>
    <dbReference type="NCBI Taxonomy" id="351215"/>
    <lineage>
        <taxon>Bacteria</taxon>
        <taxon>Bacillati</taxon>
        <taxon>Actinomycetota</taxon>
        <taxon>Actinomycetes</taxon>
        <taxon>Kineosporiales</taxon>
        <taxon>Kineosporiaceae</taxon>
        <taxon>Pseudokineococcus</taxon>
    </lineage>
</organism>
<dbReference type="Proteomes" id="UP000555552">
    <property type="component" value="Unassembled WGS sequence"/>
</dbReference>
<name>A0A849BSE0_9ACTN</name>
<evidence type="ECO:0000313" key="3">
    <source>
        <dbReference type="Proteomes" id="UP000555552"/>
    </source>
</evidence>
<dbReference type="RefSeq" id="WP_171203692.1">
    <property type="nucleotide sequence ID" value="NZ_BAAANP010000012.1"/>
</dbReference>
<sequence>MGDAIWKVVGTGGAVAAGIAANKVLTAVWRKSLGGEPPINPESDETTWKEAIAWALLSGAVVGVARLAFRRNAASYYRKSTGHLPGNLEKAS</sequence>